<organism evidence="2 4">
    <name type="scientific">Tomitella cavernea</name>
    <dbReference type="NCBI Taxonomy" id="1387982"/>
    <lineage>
        <taxon>Bacteria</taxon>
        <taxon>Bacillati</taxon>
        <taxon>Actinomycetota</taxon>
        <taxon>Actinomycetes</taxon>
        <taxon>Mycobacteriales</taxon>
        <taxon>Tomitella</taxon>
    </lineage>
</organism>
<keyword evidence="1" id="KW-0812">Transmembrane</keyword>
<evidence type="ECO:0000313" key="2">
    <source>
        <dbReference type="EMBL" id="GAA4825208.1"/>
    </source>
</evidence>
<gene>
    <name evidence="2" type="ORF">GCM10023353_37880</name>
    <name evidence="3" type="ORF">GCM10023353_38900</name>
</gene>
<reference evidence="2" key="1">
    <citation type="journal article" date="2014" name="Int. J. Syst. Evol. Microbiol.">
        <title>Complete genome of a new Firmicutes species belonging to the dominant human colonic microbiota ('Ruminococcus bicirculans') reveals two chromosomes and a selective capacity to utilize plant glucans.</title>
        <authorList>
            <consortium name="NISC Comparative Sequencing Program"/>
            <person name="Wegmann U."/>
            <person name="Louis P."/>
            <person name="Goesmann A."/>
            <person name="Henrissat B."/>
            <person name="Duncan S.H."/>
            <person name="Flint H.J."/>
        </authorList>
    </citation>
    <scope>NUCLEOTIDE SEQUENCE</scope>
    <source>
        <strain evidence="2">JCM 18542</strain>
    </source>
</reference>
<comment type="caution">
    <text evidence="2">The sequence shown here is derived from an EMBL/GenBank/DDBJ whole genome shotgun (WGS) entry which is preliminary data.</text>
</comment>
<keyword evidence="1" id="KW-0472">Membrane</keyword>
<feature type="transmembrane region" description="Helical" evidence="1">
    <location>
        <begin position="40"/>
        <end position="61"/>
    </location>
</feature>
<evidence type="ECO:0008006" key="5">
    <source>
        <dbReference type="Google" id="ProtNLM"/>
    </source>
</evidence>
<proteinExistence type="predicted"/>
<keyword evidence="1" id="KW-1133">Transmembrane helix</keyword>
<feature type="transmembrane region" description="Helical" evidence="1">
    <location>
        <begin position="67"/>
        <end position="85"/>
    </location>
</feature>
<evidence type="ECO:0000313" key="4">
    <source>
        <dbReference type="Proteomes" id="UP001500839"/>
    </source>
</evidence>
<dbReference type="EMBL" id="BAABKQ010000002">
    <property type="protein sequence ID" value="GAA4825208.1"/>
    <property type="molecule type" value="Genomic_DNA"/>
</dbReference>
<name>A0ABP9D3B9_9ACTN</name>
<accession>A0ABP9D3B9</accession>
<evidence type="ECO:0000313" key="3">
    <source>
        <dbReference type="EMBL" id="GAA4825974.1"/>
    </source>
</evidence>
<feature type="transmembrane region" description="Helical" evidence="1">
    <location>
        <begin position="12"/>
        <end position="33"/>
    </location>
</feature>
<dbReference type="Proteomes" id="UP001500839">
    <property type="component" value="Unassembled WGS sequence"/>
</dbReference>
<reference evidence="2" key="3">
    <citation type="submission" date="2023-12" db="EMBL/GenBank/DDBJ databases">
        <authorList>
            <person name="Sun Q."/>
            <person name="Inoue M."/>
        </authorList>
    </citation>
    <scope>NUCLEOTIDE SEQUENCE</scope>
    <source>
        <strain evidence="2">JCM 18542</strain>
    </source>
</reference>
<reference evidence="4" key="2">
    <citation type="journal article" date="2019" name="Int. J. Syst. Evol. Microbiol.">
        <title>The Global Catalogue of Microorganisms (GCM) 10K type strain sequencing project: providing services to taxonomists for standard genome sequencing and annotation.</title>
        <authorList>
            <consortium name="The Broad Institute Genomics Platform"/>
            <consortium name="The Broad Institute Genome Sequencing Center for Infectious Disease"/>
            <person name="Wu L."/>
            <person name="Ma J."/>
        </authorList>
    </citation>
    <scope>NUCLEOTIDE SEQUENCE [LARGE SCALE GENOMIC DNA]</scope>
    <source>
        <strain evidence="4">JCM 18542</strain>
    </source>
</reference>
<evidence type="ECO:0000256" key="1">
    <source>
        <dbReference type="SAM" id="Phobius"/>
    </source>
</evidence>
<dbReference type="RefSeq" id="WP_200176108.1">
    <property type="nucleotide sequence ID" value="NZ_BAABKQ010000002.1"/>
</dbReference>
<keyword evidence="4" id="KW-1185">Reference proteome</keyword>
<protein>
    <recommendedName>
        <fullName evidence="5">DUF4040 domain-containing protein</fullName>
    </recommendedName>
</protein>
<sequence>MTTNTVAAPTTPGWLLAVVGVVALAVVVVVAASSRRRGRAWSVLAAEFGAAVVLVGAPAAAVWAGPAAVAATVTAELLVAMVVFVRWERSQPIGLASSEGKEGQ</sequence>
<dbReference type="EMBL" id="BAABKQ010000002">
    <property type="protein sequence ID" value="GAA4825974.1"/>
    <property type="molecule type" value="Genomic_DNA"/>
</dbReference>